<gene>
    <name evidence="2" type="ORF">ABZ508_25235</name>
</gene>
<evidence type="ECO:0000256" key="1">
    <source>
        <dbReference type="SAM" id="MobiDB-lite"/>
    </source>
</evidence>
<feature type="compositionally biased region" description="Acidic residues" evidence="1">
    <location>
        <begin position="42"/>
        <end position="51"/>
    </location>
</feature>
<accession>A0ABV2WBG5</accession>
<dbReference type="EMBL" id="JBEXZR010000027">
    <property type="protein sequence ID" value="MEU0710672.1"/>
    <property type="molecule type" value="Genomic_DNA"/>
</dbReference>
<dbReference type="RefSeq" id="WP_159028882.1">
    <property type="nucleotide sequence ID" value="NZ_JBEXZO010000001.1"/>
</dbReference>
<sequence length="51" mass="5581">MTTPDARTRTRLQELEDRLGERTPPPLDGQTRIPLPPPATPDGEDDDSGTP</sequence>
<name>A0ABV2WBG5_9ACTN</name>
<feature type="compositionally biased region" description="Basic and acidic residues" evidence="1">
    <location>
        <begin position="1"/>
        <end position="21"/>
    </location>
</feature>
<dbReference type="Proteomes" id="UP001550378">
    <property type="component" value="Unassembled WGS sequence"/>
</dbReference>
<reference evidence="2 3" key="1">
    <citation type="submission" date="2024-06" db="EMBL/GenBank/DDBJ databases">
        <title>The Natural Products Discovery Center: Release of the First 8490 Sequenced Strains for Exploring Actinobacteria Biosynthetic Diversity.</title>
        <authorList>
            <person name="Kalkreuter E."/>
            <person name="Kautsar S.A."/>
            <person name="Yang D."/>
            <person name="Bader C.D."/>
            <person name="Teijaro C.N."/>
            <person name="Fluegel L."/>
            <person name="Davis C.M."/>
            <person name="Simpson J.R."/>
            <person name="Lauterbach L."/>
            <person name="Steele A.D."/>
            <person name="Gui C."/>
            <person name="Meng S."/>
            <person name="Li G."/>
            <person name="Viehrig K."/>
            <person name="Ye F."/>
            <person name="Su P."/>
            <person name="Kiefer A.F."/>
            <person name="Nichols A."/>
            <person name="Cepeda A.J."/>
            <person name="Yan W."/>
            <person name="Fan B."/>
            <person name="Jiang Y."/>
            <person name="Adhikari A."/>
            <person name="Zheng C.-J."/>
            <person name="Schuster L."/>
            <person name="Cowan T.M."/>
            <person name="Smanski M.J."/>
            <person name="Chevrette M.G."/>
            <person name="De Carvalho L.P.S."/>
            <person name="Shen B."/>
        </authorList>
    </citation>
    <scope>NUCLEOTIDE SEQUENCE [LARGE SCALE GENOMIC DNA]</scope>
    <source>
        <strain evidence="2 3">NPDC006337</strain>
    </source>
</reference>
<protein>
    <submittedName>
        <fullName evidence="2">Uncharacterized protein</fullName>
    </submittedName>
</protein>
<organism evidence="2 3">
    <name type="scientific">Streptomyces lavendulocolor</name>
    <dbReference type="NCBI Taxonomy" id="67316"/>
    <lineage>
        <taxon>Bacteria</taxon>
        <taxon>Bacillati</taxon>
        <taxon>Actinomycetota</taxon>
        <taxon>Actinomycetes</taxon>
        <taxon>Kitasatosporales</taxon>
        <taxon>Streptomycetaceae</taxon>
        <taxon>Streptomyces</taxon>
    </lineage>
</organism>
<evidence type="ECO:0000313" key="3">
    <source>
        <dbReference type="Proteomes" id="UP001550378"/>
    </source>
</evidence>
<feature type="region of interest" description="Disordered" evidence="1">
    <location>
        <begin position="1"/>
        <end position="51"/>
    </location>
</feature>
<comment type="caution">
    <text evidence="2">The sequence shown here is derived from an EMBL/GenBank/DDBJ whole genome shotgun (WGS) entry which is preliminary data.</text>
</comment>
<keyword evidence="3" id="KW-1185">Reference proteome</keyword>
<proteinExistence type="predicted"/>
<evidence type="ECO:0000313" key="2">
    <source>
        <dbReference type="EMBL" id="MEU0710672.1"/>
    </source>
</evidence>